<proteinExistence type="predicted"/>
<feature type="transmembrane region" description="Helical" evidence="1">
    <location>
        <begin position="71"/>
        <end position="93"/>
    </location>
</feature>
<keyword evidence="1" id="KW-0812">Transmembrane</keyword>
<feature type="transmembrane region" description="Helical" evidence="1">
    <location>
        <begin position="34"/>
        <end position="50"/>
    </location>
</feature>
<keyword evidence="3" id="KW-1185">Reference proteome</keyword>
<keyword evidence="1" id="KW-0472">Membrane</keyword>
<evidence type="ECO:0000313" key="3">
    <source>
        <dbReference type="Proteomes" id="UP000782117"/>
    </source>
</evidence>
<sequence length="133" mass="14898">MKFLKIRLLVYVAVAIALCCLMEGAGLIIAMTLMVMVMLMDWAGTSWYTLTRKAEAGDEKSRLKLEKVKKVVDNLWLNLSVFFLLWGIFALITHCSGKAFIGVTAFCVLGAALTVYNHVNKKKNHELARTSKQ</sequence>
<evidence type="ECO:0000313" key="2">
    <source>
        <dbReference type="EMBL" id="MBM6806057.1"/>
    </source>
</evidence>
<accession>A0ABS2F739</accession>
<evidence type="ECO:0008006" key="4">
    <source>
        <dbReference type="Google" id="ProtNLM"/>
    </source>
</evidence>
<dbReference type="EMBL" id="JACJKJ010000005">
    <property type="protein sequence ID" value="MBM6806057.1"/>
    <property type="molecule type" value="Genomic_DNA"/>
</dbReference>
<protein>
    <recommendedName>
        <fullName evidence="4">DUF2178 domain-containing protein</fullName>
    </recommendedName>
</protein>
<evidence type="ECO:0000256" key="1">
    <source>
        <dbReference type="SAM" id="Phobius"/>
    </source>
</evidence>
<reference evidence="2 3" key="1">
    <citation type="journal article" date="2021" name="Sci. Rep.">
        <title>The distribution of antibiotic resistance genes in chicken gut microbiota commensals.</title>
        <authorList>
            <person name="Juricova H."/>
            <person name="Matiasovicova J."/>
            <person name="Kubasova T."/>
            <person name="Cejkova D."/>
            <person name="Rychlik I."/>
        </authorList>
    </citation>
    <scope>NUCLEOTIDE SEQUENCE [LARGE SCALE GENOMIC DNA]</scope>
    <source>
        <strain evidence="2 3">An768</strain>
    </source>
</reference>
<name>A0ABS2F739_9BACE</name>
<gene>
    <name evidence="2" type="ORF">H6A24_06025</name>
</gene>
<organism evidence="2 3">
    <name type="scientific">Bacteroides caecicola</name>
    <dbReference type="NCBI Taxonomy" id="1462569"/>
    <lineage>
        <taxon>Bacteria</taxon>
        <taxon>Pseudomonadati</taxon>
        <taxon>Bacteroidota</taxon>
        <taxon>Bacteroidia</taxon>
        <taxon>Bacteroidales</taxon>
        <taxon>Bacteroidaceae</taxon>
        <taxon>Bacteroides</taxon>
    </lineage>
</organism>
<dbReference type="Proteomes" id="UP000782117">
    <property type="component" value="Unassembled WGS sequence"/>
</dbReference>
<dbReference type="RefSeq" id="WP_204499766.1">
    <property type="nucleotide sequence ID" value="NZ_JACJKJ010000005.1"/>
</dbReference>
<comment type="caution">
    <text evidence="2">The sequence shown here is derived from an EMBL/GenBank/DDBJ whole genome shotgun (WGS) entry which is preliminary data.</text>
</comment>
<keyword evidence="1" id="KW-1133">Transmembrane helix</keyword>
<feature type="transmembrane region" description="Helical" evidence="1">
    <location>
        <begin position="99"/>
        <end position="119"/>
    </location>
</feature>